<keyword evidence="2" id="KW-1185">Reference proteome</keyword>
<comment type="caution">
    <text evidence="1">The sequence shown here is derived from an EMBL/GenBank/DDBJ whole genome shotgun (WGS) entry which is preliminary data.</text>
</comment>
<gene>
    <name evidence="1" type="ORF">RPERSI_LOCUS18111</name>
</gene>
<accession>A0ACA9RA95</accession>
<dbReference type="EMBL" id="CAJVQC010047433">
    <property type="protein sequence ID" value="CAG8784728.1"/>
    <property type="molecule type" value="Genomic_DNA"/>
</dbReference>
<evidence type="ECO:0000313" key="2">
    <source>
        <dbReference type="Proteomes" id="UP000789920"/>
    </source>
</evidence>
<dbReference type="Proteomes" id="UP000789920">
    <property type="component" value="Unassembled WGS sequence"/>
</dbReference>
<protein>
    <submittedName>
        <fullName evidence="1">1259_t:CDS:1</fullName>
    </submittedName>
</protein>
<evidence type="ECO:0000313" key="1">
    <source>
        <dbReference type="EMBL" id="CAG8784728.1"/>
    </source>
</evidence>
<proteinExistence type="predicted"/>
<sequence length="86" mass="10313">MNKKEPKLEYFYWHMPYYNGGVPDLTRATKCSEFAECGEFINGPRHGYEKATGKRFCSRHCPLGDLYDKKYRPKRYAEHVKRCKER</sequence>
<reference evidence="1" key="1">
    <citation type="submission" date="2021-06" db="EMBL/GenBank/DDBJ databases">
        <authorList>
            <person name="Kallberg Y."/>
            <person name="Tangrot J."/>
            <person name="Rosling A."/>
        </authorList>
    </citation>
    <scope>NUCLEOTIDE SEQUENCE</scope>
    <source>
        <strain evidence="1">MA461A</strain>
    </source>
</reference>
<feature type="non-terminal residue" evidence="1">
    <location>
        <position position="86"/>
    </location>
</feature>
<organism evidence="1 2">
    <name type="scientific">Racocetra persica</name>
    <dbReference type="NCBI Taxonomy" id="160502"/>
    <lineage>
        <taxon>Eukaryota</taxon>
        <taxon>Fungi</taxon>
        <taxon>Fungi incertae sedis</taxon>
        <taxon>Mucoromycota</taxon>
        <taxon>Glomeromycotina</taxon>
        <taxon>Glomeromycetes</taxon>
        <taxon>Diversisporales</taxon>
        <taxon>Gigasporaceae</taxon>
        <taxon>Racocetra</taxon>
    </lineage>
</organism>
<name>A0ACA9RA95_9GLOM</name>